<evidence type="ECO:0000259" key="1">
    <source>
        <dbReference type="SMART" id="SM00245"/>
    </source>
</evidence>
<dbReference type="Gene3D" id="3.30.750.44">
    <property type="match status" value="1"/>
</dbReference>
<dbReference type="GO" id="GO:0006508">
    <property type="term" value="P:proteolysis"/>
    <property type="evidence" value="ECO:0007669"/>
    <property type="project" value="InterPro"/>
</dbReference>
<dbReference type="Pfam" id="PF03572">
    <property type="entry name" value="Peptidase_S41"/>
    <property type="match status" value="1"/>
</dbReference>
<proteinExistence type="predicted"/>
<reference evidence="2" key="1">
    <citation type="submission" date="2021-01" db="EMBL/GenBank/DDBJ databases">
        <authorList>
            <person name="Corre E."/>
            <person name="Pelletier E."/>
            <person name="Niang G."/>
            <person name="Scheremetjew M."/>
            <person name="Finn R."/>
            <person name="Kale V."/>
            <person name="Holt S."/>
            <person name="Cochrane G."/>
            <person name="Meng A."/>
            <person name="Brown T."/>
            <person name="Cohen L."/>
        </authorList>
    </citation>
    <scope>NUCLEOTIDE SEQUENCE</scope>
    <source>
        <strain evidence="2">308</strain>
    </source>
</reference>
<sequence>MDLVKMRDPRILEDGWIPPSSYASLREQSIKRGIRVPIEEKKDISPSFLQRQKKIVVLVNEGTASSAEVFASSLRDNGRLVALVGAKTYGKGLIQHTFRMSDGGGLRLTVAEYLTPALKHVTKVGGANFDQITGEYVGGGIMPDIECDSKGIPSNPGADICVAIGIDAIENANEENYANSLIRKPTS</sequence>
<dbReference type="PANTHER" id="PTHR32060">
    <property type="entry name" value="TAIL-SPECIFIC PROTEASE"/>
    <property type="match status" value="1"/>
</dbReference>
<dbReference type="InterPro" id="IPR005151">
    <property type="entry name" value="Tail-specific_protease"/>
</dbReference>
<evidence type="ECO:0000313" key="2">
    <source>
        <dbReference type="EMBL" id="CAD8890708.1"/>
    </source>
</evidence>
<dbReference type="AlphaFoldDB" id="A0A7S1FVS9"/>
<protein>
    <recommendedName>
        <fullName evidence="1">Tail specific protease domain-containing protein</fullName>
    </recommendedName>
</protein>
<dbReference type="SUPFAM" id="SSF52096">
    <property type="entry name" value="ClpP/crotonase"/>
    <property type="match status" value="1"/>
</dbReference>
<accession>A0A7S1FVS9</accession>
<organism evidence="2">
    <name type="scientific">Corethron hystrix</name>
    <dbReference type="NCBI Taxonomy" id="216773"/>
    <lineage>
        <taxon>Eukaryota</taxon>
        <taxon>Sar</taxon>
        <taxon>Stramenopiles</taxon>
        <taxon>Ochrophyta</taxon>
        <taxon>Bacillariophyta</taxon>
        <taxon>Coscinodiscophyceae</taxon>
        <taxon>Corethrophycidae</taxon>
        <taxon>Corethrales</taxon>
        <taxon>Corethraceae</taxon>
        <taxon>Corethron</taxon>
    </lineage>
</organism>
<dbReference type="Gene3D" id="3.90.226.10">
    <property type="entry name" value="2-enoyl-CoA Hydratase, Chain A, domain 1"/>
    <property type="match status" value="1"/>
</dbReference>
<dbReference type="SMART" id="SM00245">
    <property type="entry name" value="TSPc"/>
    <property type="match status" value="1"/>
</dbReference>
<name>A0A7S1FVS9_9STRA</name>
<feature type="domain" description="Tail specific protease" evidence="1">
    <location>
        <begin position="3"/>
        <end position="148"/>
    </location>
</feature>
<dbReference type="PANTHER" id="PTHR32060:SF22">
    <property type="entry name" value="CARBOXYL-TERMINAL-PROCESSING PEPTIDASE 3, CHLOROPLASTIC"/>
    <property type="match status" value="1"/>
</dbReference>
<dbReference type="GO" id="GO:0008236">
    <property type="term" value="F:serine-type peptidase activity"/>
    <property type="evidence" value="ECO:0007669"/>
    <property type="project" value="InterPro"/>
</dbReference>
<dbReference type="InterPro" id="IPR029045">
    <property type="entry name" value="ClpP/crotonase-like_dom_sf"/>
</dbReference>
<gene>
    <name evidence="2" type="ORF">CHYS00102_LOCUS17913</name>
</gene>
<dbReference type="GO" id="GO:0004175">
    <property type="term" value="F:endopeptidase activity"/>
    <property type="evidence" value="ECO:0007669"/>
    <property type="project" value="TreeGrafter"/>
</dbReference>
<dbReference type="EMBL" id="HBFR01025009">
    <property type="protein sequence ID" value="CAD8890708.1"/>
    <property type="molecule type" value="Transcribed_RNA"/>
</dbReference>